<feature type="non-terminal residue" evidence="1">
    <location>
        <position position="1"/>
    </location>
</feature>
<dbReference type="AlphaFoldDB" id="A0A564YEG8"/>
<gene>
    <name evidence="1" type="ORF">WMSIL1_LOCUS5600</name>
</gene>
<dbReference type="EMBL" id="CABIJS010000179">
    <property type="protein sequence ID" value="VUZ45651.1"/>
    <property type="molecule type" value="Genomic_DNA"/>
</dbReference>
<proteinExistence type="predicted"/>
<organism evidence="1 2">
    <name type="scientific">Hymenolepis diminuta</name>
    <name type="common">Rat tapeworm</name>
    <dbReference type="NCBI Taxonomy" id="6216"/>
    <lineage>
        <taxon>Eukaryota</taxon>
        <taxon>Metazoa</taxon>
        <taxon>Spiralia</taxon>
        <taxon>Lophotrochozoa</taxon>
        <taxon>Platyhelminthes</taxon>
        <taxon>Cestoda</taxon>
        <taxon>Eucestoda</taxon>
        <taxon>Cyclophyllidea</taxon>
        <taxon>Hymenolepididae</taxon>
        <taxon>Hymenolepis</taxon>
    </lineage>
</organism>
<protein>
    <submittedName>
        <fullName evidence="1">Uncharacterized protein</fullName>
    </submittedName>
</protein>
<evidence type="ECO:0000313" key="1">
    <source>
        <dbReference type="EMBL" id="VUZ45651.1"/>
    </source>
</evidence>
<dbReference type="Proteomes" id="UP000321570">
    <property type="component" value="Unassembled WGS sequence"/>
</dbReference>
<sequence length="133" mass="13169">FSGSAGGCSGVTGGWPGVTGGFSGSTGGCPGITGGFSGFVGGSSGFSGFVGSPGFPGSAGAAASSIHVSMHSIISGYNSCAIFQKFCLIFAVSTGFVVAFVCYDIETMIYVWPASDVDAPVSFFPHLNRPPEG</sequence>
<reference evidence="1 2" key="1">
    <citation type="submission" date="2019-07" db="EMBL/GenBank/DDBJ databases">
        <authorList>
            <person name="Jastrzebski P J."/>
            <person name="Paukszto L."/>
            <person name="Jastrzebski P J."/>
        </authorList>
    </citation>
    <scope>NUCLEOTIDE SEQUENCE [LARGE SCALE GENOMIC DNA]</scope>
    <source>
        <strain evidence="1 2">WMS-il1</strain>
    </source>
</reference>
<keyword evidence="2" id="KW-1185">Reference proteome</keyword>
<accession>A0A564YEG8</accession>
<name>A0A564YEG8_HYMDI</name>
<evidence type="ECO:0000313" key="2">
    <source>
        <dbReference type="Proteomes" id="UP000321570"/>
    </source>
</evidence>